<dbReference type="EMBL" id="JBJUIK010000002">
    <property type="protein sequence ID" value="KAL3534787.1"/>
    <property type="molecule type" value="Genomic_DNA"/>
</dbReference>
<organism evidence="2 3">
    <name type="scientific">Cinchona calisaya</name>
    <dbReference type="NCBI Taxonomy" id="153742"/>
    <lineage>
        <taxon>Eukaryota</taxon>
        <taxon>Viridiplantae</taxon>
        <taxon>Streptophyta</taxon>
        <taxon>Embryophyta</taxon>
        <taxon>Tracheophyta</taxon>
        <taxon>Spermatophyta</taxon>
        <taxon>Magnoliopsida</taxon>
        <taxon>eudicotyledons</taxon>
        <taxon>Gunneridae</taxon>
        <taxon>Pentapetalae</taxon>
        <taxon>asterids</taxon>
        <taxon>lamiids</taxon>
        <taxon>Gentianales</taxon>
        <taxon>Rubiaceae</taxon>
        <taxon>Cinchonoideae</taxon>
        <taxon>Cinchoneae</taxon>
        <taxon>Cinchona</taxon>
    </lineage>
</organism>
<name>A0ABD3AU92_9GENT</name>
<proteinExistence type="predicted"/>
<feature type="domain" description="Retrotransposon gag" evidence="1">
    <location>
        <begin position="78"/>
        <end position="165"/>
    </location>
</feature>
<dbReference type="Pfam" id="PF03732">
    <property type="entry name" value="Retrotrans_gag"/>
    <property type="match status" value="1"/>
</dbReference>
<dbReference type="AlphaFoldDB" id="A0ABD3AU92"/>
<dbReference type="InterPro" id="IPR005162">
    <property type="entry name" value="Retrotrans_gag_dom"/>
</dbReference>
<dbReference type="PANTHER" id="PTHR32108:SF9">
    <property type="entry name" value="REVERSE TRANSCRIPTASE RNASE H-LIKE DOMAIN-CONTAINING PROTEIN"/>
    <property type="match status" value="1"/>
</dbReference>
<accession>A0ABD3AU92</accession>
<evidence type="ECO:0000259" key="1">
    <source>
        <dbReference type="Pfam" id="PF03732"/>
    </source>
</evidence>
<dbReference type="Proteomes" id="UP001630127">
    <property type="component" value="Unassembled WGS sequence"/>
</dbReference>
<evidence type="ECO:0000313" key="2">
    <source>
        <dbReference type="EMBL" id="KAL3534787.1"/>
    </source>
</evidence>
<evidence type="ECO:0000313" key="3">
    <source>
        <dbReference type="Proteomes" id="UP001630127"/>
    </source>
</evidence>
<gene>
    <name evidence="2" type="ORF">ACH5RR_003248</name>
</gene>
<protein>
    <recommendedName>
        <fullName evidence="1">Retrotransposon gag domain-containing protein</fullName>
    </recommendedName>
</protein>
<dbReference type="PANTHER" id="PTHR32108">
    <property type="entry name" value="DNA-DIRECTED RNA POLYMERASE SUBUNIT ALPHA"/>
    <property type="match status" value="1"/>
</dbReference>
<sequence>MKGNISNVTFTSLISSHPPFSHNWPKFVPQPSKEPFDLYLPDSPPFWNFTANHHIVKDPIANDMDFESLCLFPDVKRSLCGDALQWFIHLNRLELQSWNGFIRAFLDRFQLGSESILDRIDLMDMKRRQHESFGKYARSWRNMVVKVEPSMTEREMVKAFIRTLEEPFHEKLLGLVIHRFSEVVEQGEMLEQRIKSGKFDDISIPKVLSKGETKGKEKKDKGGHATENCHALHHEIQDLIGNGEFIPLIGVEQVYDPSIKMISVEESSDDGANLTILESEVDEKFSQMHL</sequence>
<keyword evidence="3" id="KW-1185">Reference proteome</keyword>
<reference evidence="2 3" key="1">
    <citation type="submission" date="2024-11" db="EMBL/GenBank/DDBJ databases">
        <title>A near-complete genome assembly of Cinchona calisaya.</title>
        <authorList>
            <person name="Lian D.C."/>
            <person name="Zhao X.W."/>
            <person name="Wei L."/>
        </authorList>
    </citation>
    <scope>NUCLEOTIDE SEQUENCE [LARGE SCALE GENOMIC DNA]</scope>
    <source>
        <tissue evidence="2">Nenye</tissue>
    </source>
</reference>
<comment type="caution">
    <text evidence="2">The sequence shown here is derived from an EMBL/GenBank/DDBJ whole genome shotgun (WGS) entry which is preliminary data.</text>
</comment>